<keyword evidence="4 21" id="KW-0408">Iron</keyword>
<evidence type="ECO:0000256" key="16">
    <source>
        <dbReference type="ARBA" id="ARBA00048736"/>
    </source>
</evidence>
<dbReference type="PRINTS" id="PR00385">
    <property type="entry name" value="P450"/>
</dbReference>
<evidence type="ECO:0000256" key="7">
    <source>
        <dbReference type="ARBA" id="ARBA00038974"/>
    </source>
</evidence>
<dbReference type="Gene3D" id="1.10.630.10">
    <property type="entry name" value="Cytochrome P450"/>
    <property type="match status" value="1"/>
</dbReference>
<dbReference type="SUPFAM" id="SSF48264">
    <property type="entry name" value="Cytochrome P450"/>
    <property type="match status" value="1"/>
</dbReference>
<dbReference type="Proteomes" id="UP000663852">
    <property type="component" value="Unassembled WGS sequence"/>
</dbReference>
<name>A0A815SX85_ADIRI</name>
<dbReference type="Pfam" id="PF00067">
    <property type="entry name" value="p450"/>
    <property type="match status" value="1"/>
</dbReference>
<sequence>MTWWLFFIFFYSISVLLFHIYIRYFSAQRHNFNSKYFPVIIEPWYFPFLGPILSMLDMETSLKRWCTKYGHNFTLFLFGKYYTVITKSADLKKYYHSTEETLSMSRAAFLLLGSSYPESQYIVEYDVVQYLHSILNSNHLSKMISNTEMVMRDYFNNKNGQFWNENGDEVVIDLFDFMYRLIIRINSINFISSNIYTNDVDEVIEIFTRLNVEKDILSPIIERMKKYFGLKTKKDFAWKQWILLLMPEIQRALQMIENNIEPNDFDIIYENVKYVKEQMEKRGETFTPRLVAYFAYMSIVPAQLNTYTTAAYLILEWIHHQHDEIGQQMKNEIDHLSQCDQLTIDDLNSMEYIQACIYEVIRMHTDFLLSLRHAGEDILLSQEKFIPTGNFVVTPITGAQHLYTNPFDFQPERHLKPREEMKVDPYRALPFGRGRHSCVGERYAKMQIKILFLRLTKLCKLELMPQSNNYKTTINRKQFDGLSRPTKPVWIKISKRIL</sequence>
<evidence type="ECO:0000256" key="11">
    <source>
        <dbReference type="ARBA" id="ARBA00047670"/>
    </source>
</evidence>
<comment type="catalytic activity">
    <reaction evidence="13">
        <text>24,25-dihydrolanosterol + reduced [NADPH--hemoprotein reductase] + O2 = 32-hydroxy-24,25-dihydrolanosterol + oxidized [NADPH--hemoprotein reductase] + H2O + H(+)</text>
        <dbReference type="Rhea" id="RHEA:75079"/>
        <dbReference type="Rhea" id="RHEA-COMP:11964"/>
        <dbReference type="Rhea" id="RHEA-COMP:11965"/>
        <dbReference type="ChEBI" id="CHEBI:15377"/>
        <dbReference type="ChEBI" id="CHEBI:15378"/>
        <dbReference type="ChEBI" id="CHEBI:15379"/>
        <dbReference type="ChEBI" id="CHEBI:28113"/>
        <dbReference type="ChEBI" id="CHEBI:57618"/>
        <dbReference type="ChEBI" id="CHEBI:58210"/>
        <dbReference type="ChEBI" id="CHEBI:87057"/>
    </reaction>
    <physiologicalReaction direction="left-to-right" evidence="13">
        <dbReference type="Rhea" id="RHEA:75080"/>
    </physiologicalReaction>
</comment>
<comment type="catalytic activity">
    <reaction evidence="10">
        <text>a 14alpha-hydroxymethyl steroid + reduced [NADPH--hemoprotein reductase] + O2 = a 14alpha-formyl steroid + oxidized [NADPH--hemoprotein reductase] + 2 H2O + H(+)</text>
        <dbReference type="Rhea" id="RHEA:68064"/>
        <dbReference type="Rhea" id="RHEA-COMP:11964"/>
        <dbReference type="Rhea" id="RHEA-COMP:11965"/>
        <dbReference type="ChEBI" id="CHEBI:15377"/>
        <dbReference type="ChEBI" id="CHEBI:15378"/>
        <dbReference type="ChEBI" id="CHEBI:15379"/>
        <dbReference type="ChEBI" id="CHEBI:57618"/>
        <dbReference type="ChEBI" id="CHEBI:58210"/>
        <dbReference type="ChEBI" id="CHEBI:176901"/>
        <dbReference type="ChEBI" id="CHEBI:176902"/>
    </reaction>
    <physiologicalReaction direction="left-to-right" evidence="10">
        <dbReference type="Rhea" id="RHEA:68065"/>
    </physiologicalReaction>
</comment>
<protein>
    <recommendedName>
        <fullName evidence="8">Lanosterol 14-alpha demethylase</fullName>
        <ecNumber evidence="7">1.14.14.154</ecNumber>
    </recommendedName>
</protein>
<evidence type="ECO:0000256" key="8">
    <source>
        <dbReference type="ARBA" id="ARBA00041158"/>
    </source>
</evidence>
<comment type="similarity">
    <text evidence="1 22">Belongs to the cytochrome P450 family.</text>
</comment>
<reference evidence="25" key="1">
    <citation type="submission" date="2021-02" db="EMBL/GenBank/DDBJ databases">
        <authorList>
            <person name="Nowell W R."/>
        </authorList>
    </citation>
    <scope>NUCLEOTIDE SEQUENCE</scope>
</reference>
<evidence type="ECO:0000256" key="23">
    <source>
        <dbReference type="SAM" id="Phobius"/>
    </source>
</evidence>
<dbReference type="EC" id="1.14.14.154" evidence="7"/>
<keyword evidence="5" id="KW-0443">Lipid metabolism</keyword>
<keyword evidence="26" id="KW-1185">Reference proteome</keyword>
<evidence type="ECO:0000256" key="12">
    <source>
        <dbReference type="ARBA" id="ARBA00047702"/>
    </source>
</evidence>
<dbReference type="InterPro" id="IPR017972">
    <property type="entry name" value="Cyt_P450_CS"/>
</dbReference>
<evidence type="ECO:0000256" key="21">
    <source>
        <dbReference type="PIRSR" id="PIRSR602403-1"/>
    </source>
</evidence>
<keyword evidence="23" id="KW-0472">Membrane</keyword>
<comment type="catalytic activity">
    <reaction evidence="17">
        <text>24,25-dihydrolanosterol + 3 reduced [NADPH--hemoprotein reductase] + 3 O2 = 4,4-dimethyl-8,14-cholestadien-3beta-ol + formate + 3 oxidized [NADPH--hemoprotein reductase] + 4 H2O + 4 H(+)</text>
        <dbReference type="Rhea" id="RHEA:45960"/>
        <dbReference type="Rhea" id="RHEA-COMP:11964"/>
        <dbReference type="Rhea" id="RHEA-COMP:11965"/>
        <dbReference type="ChEBI" id="CHEBI:15377"/>
        <dbReference type="ChEBI" id="CHEBI:15378"/>
        <dbReference type="ChEBI" id="CHEBI:15379"/>
        <dbReference type="ChEBI" id="CHEBI:15740"/>
        <dbReference type="ChEBI" id="CHEBI:28113"/>
        <dbReference type="ChEBI" id="CHEBI:57618"/>
        <dbReference type="ChEBI" id="CHEBI:58210"/>
        <dbReference type="ChEBI" id="CHEBI:78904"/>
    </reaction>
    <physiologicalReaction direction="left-to-right" evidence="17">
        <dbReference type="Rhea" id="RHEA:45961"/>
    </physiologicalReaction>
</comment>
<gene>
    <name evidence="24" type="ORF">EDS130_LOCUS34823</name>
    <name evidence="25" type="ORF">XAT740_LOCUS39369</name>
</gene>
<evidence type="ECO:0000256" key="20">
    <source>
        <dbReference type="ARBA" id="ARBA00049450"/>
    </source>
</evidence>
<evidence type="ECO:0000256" key="3">
    <source>
        <dbReference type="ARBA" id="ARBA00022723"/>
    </source>
</evidence>
<keyword evidence="3 21" id="KW-0479">Metal-binding</keyword>
<feature type="transmembrane region" description="Helical" evidence="23">
    <location>
        <begin position="6"/>
        <end position="24"/>
    </location>
</feature>
<comment type="pathway">
    <text evidence="6">Steroid biosynthesis; zymosterol biosynthesis; zymosterol from lanosterol: step 1/6.</text>
</comment>
<evidence type="ECO:0000256" key="6">
    <source>
        <dbReference type="ARBA" id="ARBA00037887"/>
    </source>
</evidence>
<comment type="catalytic activity">
    <reaction evidence="16">
        <text>32-hydroxy-24,25-dihydrolanosterol + reduced [NADPH--hemoprotein reductase] + O2 = 32-oxo-24,25-dihydrolanosterol + oxidized [NADPH--hemoprotein reductase] + 2 H2O + H(+)</text>
        <dbReference type="Rhea" id="RHEA:75087"/>
        <dbReference type="Rhea" id="RHEA-COMP:11964"/>
        <dbReference type="Rhea" id="RHEA-COMP:11965"/>
        <dbReference type="ChEBI" id="CHEBI:15377"/>
        <dbReference type="ChEBI" id="CHEBI:15378"/>
        <dbReference type="ChEBI" id="CHEBI:15379"/>
        <dbReference type="ChEBI" id="CHEBI:57618"/>
        <dbReference type="ChEBI" id="CHEBI:58210"/>
        <dbReference type="ChEBI" id="CHEBI:87057"/>
        <dbReference type="ChEBI" id="CHEBI:87060"/>
    </reaction>
    <physiologicalReaction direction="left-to-right" evidence="16">
        <dbReference type="Rhea" id="RHEA:75088"/>
    </physiologicalReaction>
</comment>
<evidence type="ECO:0000256" key="15">
    <source>
        <dbReference type="ARBA" id="ARBA00048479"/>
    </source>
</evidence>
<dbReference type="AlphaFoldDB" id="A0A815SX85"/>
<evidence type="ECO:0000256" key="10">
    <source>
        <dbReference type="ARBA" id="ARBA00047587"/>
    </source>
</evidence>
<keyword evidence="23" id="KW-1133">Transmembrane helix</keyword>
<dbReference type="EMBL" id="CAJNOJ010000297">
    <property type="protein sequence ID" value="CAF1379164.1"/>
    <property type="molecule type" value="Genomic_DNA"/>
</dbReference>
<keyword evidence="2 21" id="KW-0349">Heme</keyword>
<evidence type="ECO:0000256" key="19">
    <source>
        <dbReference type="ARBA" id="ARBA00049163"/>
    </source>
</evidence>
<dbReference type="Proteomes" id="UP000663828">
    <property type="component" value="Unassembled WGS sequence"/>
</dbReference>
<dbReference type="GO" id="GO:0005506">
    <property type="term" value="F:iron ion binding"/>
    <property type="evidence" value="ECO:0007669"/>
    <property type="project" value="InterPro"/>
</dbReference>
<feature type="binding site" description="axial binding residue" evidence="21">
    <location>
        <position position="438"/>
    </location>
    <ligand>
        <name>heme</name>
        <dbReference type="ChEBI" id="CHEBI:30413"/>
    </ligand>
    <ligandPart>
        <name>Fe</name>
        <dbReference type="ChEBI" id="CHEBI:18248"/>
    </ligandPart>
</feature>
<comment type="catalytic activity">
    <reaction evidence="14">
        <text>32-oxo-24,25-dihydrolanosterol + reduced [NADPH--hemoprotein reductase] + O2 = 4,4-dimethyl-8,14-cholestadien-3beta-ol + formate + oxidized [NADPH--hemoprotein reductase] + H2O + 2 H(+)</text>
        <dbReference type="Rhea" id="RHEA:75083"/>
        <dbReference type="Rhea" id="RHEA-COMP:11964"/>
        <dbReference type="Rhea" id="RHEA-COMP:11965"/>
        <dbReference type="ChEBI" id="CHEBI:15377"/>
        <dbReference type="ChEBI" id="CHEBI:15378"/>
        <dbReference type="ChEBI" id="CHEBI:15379"/>
        <dbReference type="ChEBI" id="CHEBI:15740"/>
        <dbReference type="ChEBI" id="CHEBI:57618"/>
        <dbReference type="ChEBI" id="CHEBI:58210"/>
        <dbReference type="ChEBI" id="CHEBI:78904"/>
        <dbReference type="ChEBI" id="CHEBI:87060"/>
    </reaction>
    <physiologicalReaction direction="left-to-right" evidence="14">
        <dbReference type="Rhea" id="RHEA:75084"/>
    </physiologicalReaction>
</comment>
<keyword evidence="22" id="KW-0503">Monooxygenase</keyword>
<comment type="cofactor">
    <cofactor evidence="21">
        <name>heme</name>
        <dbReference type="ChEBI" id="CHEBI:30413"/>
    </cofactor>
</comment>
<organism evidence="25 26">
    <name type="scientific">Adineta ricciae</name>
    <name type="common">Rotifer</name>
    <dbReference type="NCBI Taxonomy" id="249248"/>
    <lineage>
        <taxon>Eukaryota</taxon>
        <taxon>Metazoa</taxon>
        <taxon>Spiralia</taxon>
        <taxon>Gnathifera</taxon>
        <taxon>Rotifera</taxon>
        <taxon>Eurotatoria</taxon>
        <taxon>Bdelloidea</taxon>
        <taxon>Adinetida</taxon>
        <taxon>Adinetidae</taxon>
        <taxon>Adineta</taxon>
    </lineage>
</organism>
<dbReference type="EMBL" id="CAJNOR010004355">
    <property type="protein sequence ID" value="CAF1496019.1"/>
    <property type="molecule type" value="Genomic_DNA"/>
</dbReference>
<comment type="catalytic activity">
    <reaction evidence="9">
        <text>32-hydroxylanosterol + reduced [NADPH--hemoprotein reductase] + O2 = 32-oxolanosterol + oxidized [NADPH--hemoprotein reductase] + 2 H2O + H(+)</text>
        <dbReference type="Rhea" id="RHEA:75107"/>
        <dbReference type="Rhea" id="RHEA-COMP:11964"/>
        <dbReference type="Rhea" id="RHEA-COMP:11965"/>
        <dbReference type="ChEBI" id="CHEBI:15377"/>
        <dbReference type="ChEBI" id="CHEBI:15378"/>
        <dbReference type="ChEBI" id="CHEBI:15379"/>
        <dbReference type="ChEBI" id="CHEBI:57618"/>
        <dbReference type="ChEBI" id="CHEBI:58210"/>
        <dbReference type="ChEBI" id="CHEBI:166681"/>
        <dbReference type="ChEBI" id="CHEBI:166806"/>
    </reaction>
    <physiologicalReaction direction="left-to-right" evidence="9">
        <dbReference type="Rhea" id="RHEA:75108"/>
    </physiologicalReaction>
</comment>
<evidence type="ECO:0000313" key="24">
    <source>
        <dbReference type="EMBL" id="CAF1379164.1"/>
    </source>
</evidence>
<evidence type="ECO:0000256" key="5">
    <source>
        <dbReference type="ARBA" id="ARBA00023221"/>
    </source>
</evidence>
<evidence type="ECO:0000256" key="1">
    <source>
        <dbReference type="ARBA" id="ARBA00010617"/>
    </source>
</evidence>
<comment type="catalytic activity">
    <reaction evidence="12">
        <text>a 14alpha-methyl steroid + 3 reduced [NADPH--hemoprotein reductase] + 3 O2 = a Delta(14) steroid + formate + 3 oxidized [NADPH--hemoprotein reductase] + 4 H2O + 4 H(+)</text>
        <dbReference type="Rhea" id="RHEA:54028"/>
        <dbReference type="Rhea" id="RHEA-COMP:11964"/>
        <dbReference type="Rhea" id="RHEA-COMP:11965"/>
        <dbReference type="ChEBI" id="CHEBI:15377"/>
        <dbReference type="ChEBI" id="CHEBI:15378"/>
        <dbReference type="ChEBI" id="CHEBI:15379"/>
        <dbReference type="ChEBI" id="CHEBI:15740"/>
        <dbReference type="ChEBI" id="CHEBI:57618"/>
        <dbReference type="ChEBI" id="CHEBI:58210"/>
        <dbReference type="ChEBI" id="CHEBI:138029"/>
        <dbReference type="ChEBI" id="CHEBI:138031"/>
        <dbReference type="EC" id="1.14.14.154"/>
    </reaction>
    <physiologicalReaction direction="left-to-right" evidence="12">
        <dbReference type="Rhea" id="RHEA:54029"/>
    </physiologicalReaction>
</comment>
<comment type="catalytic activity">
    <reaction evidence="20">
        <text>a 14alpha-formyl steroid + reduced [NADPH--hemoprotein reductase] + O2 = a Delta(14) steroid + formate + oxidized [NADPH--hemoprotein reductase] + H2O + 2 H(+)</text>
        <dbReference type="Rhea" id="RHEA:68068"/>
        <dbReference type="Rhea" id="RHEA-COMP:11964"/>
        <dbReference type="Rhea" id="RHEA-COMP:11965"/>
        <dbReference type="ChEBI" id="CHEBI:15377"/>
        <dbReference type="ChEBI" id="CHEBI:15378"/>
        <dbReference type="ChEBI" id="CHEBI:15379"/>
        <dbReference type="ChEBI" id="CHEBI:15740"/>
        <dbReference type="ChEBI" id="CHEBI:57618"/>
        <dbReference type="ChEBI" id="CHEBI:58210"/>
        <dbReference type="ChEBI" id="CHEBI:138031"/>
        <dbReference type="ChEBI" id="CHEBI:176902"/>
    </reaction>
    <physiologicalReaction direction="left-to-right" evidence="20">
        <dbReference type="Rhea" id="RHEA:68069"/>
    </physiologicalReaction>
</comment>
<dbReference type="InterPro" id="IPR036396">
    <property type="entry name" value="Cyt_P450_sf"/>
</dbReference>
<comment type="caution">
    <text evidence="25">The sequence shown here is derived from an EMBL/GenBank/DDBJ whole genome shotgun (WGS) entry which is preliminary data.</text>
</comment>
<dbReference type="PANTHER" id="PTHR24304:SF2">
    <property type="entry name" value="24-HYDROXYCHOLESTEROL 7-ALPHA-HYDROXYLASE"/>
    <property type="match status" value="1"/>
</dbReference>
<evidence type="ECO:0000256" key="14">
    <source>
        <dbReference type="ARBA" id="ARBA00048245"/>
    </source>
</evidence>
<dbReference type="GO" id="GO:0008202">
    <property type="term" value="P:steroid metabolic process"/>
    <property type="evidence" value="ECO:0007669"/>
    <property type="project" value="UniProtKB-KW"/>
</dbReference>
<comment type="catalytic activity">
    <reaction evidence="15">
        <text>32-oxolanosterol + reduced [NADPH--hemoprotein reductase] + O2 = 4,4-dimethyl-5alpha-cholesta-8,14,24-trien-3beta-ol + formate + oxidized [NADPH--hemoprotein reductase] + H2O + 2 H(+)</text>
        <dbReference type="Rhea" id="RHEA:75111"/>
        <dbReference type="Rhea" id="RHEA-COMP:11964"/>
        <dbReference type="Rhea" id="RHEA-COMP:11965"/>
        <dbReference type="ChEBI" id="CHEBI:15377"/>
        <dbReference type="ChEBI" id="CHEBI:15378"/>
        <dbReference type="ChEBI" id="CHEBI:15379"/>
        <dbReference type="ChEBI" id="CHEBI:15740"/>
        <dbReference type="ChEBI" id="CHEBI:17813"/>
        <dbReference type="ChEBI" id="CHEBI:57618"/>
        <dbReference type="ChEBI" id="CHEBI:58210"/>
        <dbReference type="ChEBI" id="CHEBI:166681"/>
    </reaction>
    <physiologicalReaction direction="left-to-right" evidence="15">
        <dbReference type="Rhea" id="RHEA:75112"/>
    </physiologicalReaction>
</comment>
<evidence type="ECO:0000256" key="18">
    <source>
        <dbReference type="ARBA" id="ARBA00048866"/>
    </source>
</evidence>
<evidence type="ECO:0000256" key="13">
    <source>
        <dbReference type="ARBA" id="ARBA00047983"/>
    </source>
</evidence>
<proteinExistence type="inferred from homology"/>
<keyword evidence="23" id="KW-0812">Transmembrane</keyword>
<evidence type="ECO:0000256" key="22">
    <source>
        <dbReference type="RuleBase" id="RU000461"/>
    </source>
</evidence>
<comment type="catalytic activity">
    <reaction evidence="11">
        <text>lanosterol + 3 reduced [NADPH--hemoprotein reductase] + 3 O2 = 4,4-dimethyl-5alpha-cholesta-8,14,24-trien-3beta-ol + formate + 3 oxidized [NADPH--hemoprotein reductase] + 4 H2O + 4 H(+)</text>
        <dbReference type="Rhea" id="RHEA:25286"/>
        <dbReference type="Rhea" id="RHEA-COMP:11964"/>
        <dbReference type="Rhea" id="RHEA-COMP:11965"/>
        <dbReference type="ChEBI" id="CHEBI:15377"/>
        <dbReference type="ChEBI" id="CHEBI:15378"/>
        <dbReference type="ChEBI" id="CHEBI:15379"/>
        <dbReference type="ChEBI" id="CHEBI:15740"/>
        <dbReference type="ChEBI" id="CHEBI:16521"/>
        <dbReference type="ChEBI" id="CHEBI:17813"/>
        <dbReference type="ChEBI" id="CHEBI:57618"/>
        <dbReference type="ChEBI" id="CHEBI:58210"/>
        <dbReference type="EC" id="1.14.14.154"/>
    </reaction>
    <physiologicalReaction direction="left-to-right" evidence="11">
        <dbReference type="Rhea" id="RHEA:25287"/>
    </physiologicalReaction>
</comment>
<evidence type="ECO:0000256" key="4">
    <source>
        <dbReference type="ARBA" id="ARBA00023004"/>
    </source>
</evidence>
<dbReference type="InterPro" id="IPR001128">
    <property type="entry name" value="Cyt_P450"/>
</dbReference>
<dbReference type="PANTHER" id="PTHR24304">
    <property type="entry name" value="CYTOCHROME P450 FAMILY 7"/>
    <property type="match status" value="1"/>
</dbReference>
<dbReference type="InterPro" id="IPR050529">
    <property type="entry name" value="CYP450_sterol_14alpha_dmase"/>
</dbReference>
<evidence type="ECO:0000256" key="2">
    <source>
        <dbReference type="ARBA" id="ARBA00022617"/>
    </source>
</evidence>
<accession>A0A815SX85</accession>
<comment type="catalytic activity">
    <reaction evidence="19">
        <text>lanosterol + reduced [NADPH--hemoprotein reductase] + O2 = 32-hydroxylanosterol + oxidized [NADPH--hemoprotein reductase] + H2O + H(+)</text>
        <dbReference type="Rhea" id="RHEA:75103"/>
        <dbReference type="Rhea" id="RHEA-COMP:11964"/>
        <dbReference type="Rhea" id="RHEA-COMP:11965"/>
        <dbReference type="ChEBI" id="CHEBI:15377"/>
        <dbReference type="ChEBI" id="CHEBI:15378"/>
        <dbReference type="ChEBI" id="CHEBI:15379"/>
        <dbReference type="ChEBI" id="CHEBI:16521"/>
        <dbReference type="ChEBI" id="CHEBI:57618"/>
        <dbReference type="ChEBI" id="CHEBI:58210"/>
        <dbReference type="ChEBI" id="CHEBI:166806"/>
    </reaction>
    <physiologicalReaction direction="left-to-right" evidence="19">
        <dbReference type="Rhea" id="RHEA:75104"/>
    </physiologicalReaction>
</comment>
<dbReference type="GO" id="GO:0020037">
    <property type="term" value="F:heme binding"/>
    <property type="evidence" value="ECO:0007669"/>
    <property type="project" value="InterPro"/>
</dbReference>
<evidence type="ECO:0000256" key="9">
    <source>
        <dbReference type="ARBA" id="ARBA00047379"/>
    </source>
</evidence>
<evidence type="ECO:0000313" key="26">
    <source>
        <dbReference type="Proteomes" id="UP000663828"/>
    </source>
</evidence>
<keyword evidence="22" id="KW-0560">Oxidoreductase</keyword>
<evidence type="ECO:0000256" key="17">
    <source>
        <dbReference type="ARBA" id="ARBA00048839"/>
    </source>
</evidence>
<dbReference type="GO" id="GO:0008398">
    <property type="term" value="F:sterol 14-demethylase activity"/>
    <property type="evidence" value="ECO:0007669"/>
    <property type="project" value="UniProtKB-EC"/>
</dbReference>
<comment type="catalytic activity">
    <reaction evidence="18">
        <text>a 14alpha-methyl steroid + reduced [NADPH--hemoprotein reductase] + O2 = a 14alpha-hydroxymethyl steroid + oxidized [NADPH--hemoprotein reductase] + H2O + H(+)</text>
        <dbReference type="Rhea" id="RHEA:68060"/>
        <dbReference type="Rhea" id="RHEA-COMP:11964"/>
        <dbReference type="Rhea" id="RHEA-COMP:11965"/>
        <dbReference type="ChEBI" id="CHEBI:15377"/>
        <dbReference type="ChEBI" id="CHEBI:15378"/>
        <dbReference type="ChEBI" id="CHEBI:15379"/>
        <dbReference type="ChEBI" id="CHEBI:57618"/>
        <dbReference type="ChEBI" id="CHEBI:58210"/>
        <dbReference type="ChEBI" id="CHEBI:138029"/>
        <dbReference type="ChEBI" id="CHEBI:176901"/>
    </reaction>
    <physiologicalReaction direction="left-to-right" evidence="18">
        <dbReference type="Rhea" id="RHEA:68061"/>
    </physiologicalReaction>
</comment>
<keyword evidence="5" id="KW-0753">Steroid metabolism</keyword>
<evidence type="ECO:0000313" key="25">
    <source>
        <dbReference type="EMBL" id="CAF1496019.1"/>
    </source>
</evidence>
<dbReference type="PROSITE" id="PS00086">
    <property type="entry name" value="CYTOCHROME_P450"/>
    <property type="match status" value="1"/>
</dbReference>
<dbReference type="PRINTS" id="PR00465">
    <property type="entry name" value="EP450IV"/>
</dbReference>
<dbReference type="OrthoDB" id="3945418at2759"/>
<dbReference type="InterPro" id="IPR002403">
    <property type="entry name" value="Cyt_P450_E_grp-IV"/>
</dbReference>